<evidence type="ECO:0000313" key="1">
    <source>
        <dbReference type="Proteomes" id="UP000887564"/>
    </source>
</evidence>
<organism evidence="1 2">
    <name type="scientific">Parascaris equorum</name>
    <name type="common">Equine roundworm</name>
    <dbReference type="NCBI Taxonomy" id="6256"/>
    <lineage>
        <taxon>Eukaryota</taxon>
        <taxon>Metazoa</taxon>
        <taxon>Ecdysozoa</taxon>
        <taxon>Nematoda</taxon>
        <taxon>Chromadorea</taxon>
        <taxon>Rhabditida</taxon>
        <taxon>Spirurina</taxon>
        <taxon>Ascaridomorpha</taxon>
        <taxon>Ascaridoidea</taxon>
        <taxon>Ascarididae</taxon>
        <taxon>Parascaris</taxon>
    </lineage>
</organism>
<dbReference type="Gene3D" id="2.30.29.30">
    <property type="entry name" value="Pleckstrin-homology domain (PH domain)/Phosphotyrosine-binding domain (PTB)"/>
    <property type="match status" value="1"/>
</dbReference>
<accession>A0A914R1W4</accession>
<dbReference type="WBParaSite" id="PEQ_0000024401-mRNA-1">
    <property type="protein sequence ID" value="PEQ_0000024401-mRNA-1"/>
    <property type="gene ID" value="PEQ_0000024401"/>
</dbReference>
<name>A0A914R1W4_PAREQ</name>
<dbReference type="SUPFAM" id="SSF50729">
    <property type="entry name" value="PH domain-like"/>
    <property type="match status" value="1"/>
</dbReference>
<dbReference type="AlphaFoldDB" id="A0A914R1W4"/>
<reference evidence="2" key="1">
    <citation type="submission" date="2022-11" db="UniProtKB">
        <authorList>
            <consortium name="WormBaseParasite"/>
        </authorList>
    </citation>
    <scope>IDENTIFICATION</scope>
</reference>
<evidence type="ECO:0000313" key="2">
    <source>
        <dbReference type="WBParaSite" id="PEQ_0000024401-mRNA-1"/>
    </source>
</evidence>
<keyword evidence="1" id="KW-1185">Reference proteome</keyword>
<dbReference type="InterPro" id="IPR011993">
    <property type="entry name" value="PH-like_dom_sf"/>
</dbReference>
<protein>
    <submittedName>
        <fullName evidence="2">Uncharacterized protein</fullName>
    </submittedName>
</protein>
<proteinExistence type="predicted"/>
<dbReference type="Proteomes" id="UP000887564">
    <property type="component" value="Unplaced"/>
</dbReference>
<sequence>MADAIETKSNGIAKAGLITGGFFPLKSKKVYYAVLKDRVLELYKSAKEEKNGKEPKYLFDLSTAFNVHMHVSIFSTNINTFLIK</sequence>